<dbReference type="InterPro" id="IPR005863">
    <property type="entry name" value="UDP-N-AcMur_synth"/>
</dbReference>
<dbReference type="InterPro" id="IPR036565">
    <property type="entry name" value="Mur-like_cat_sf"/>
</dbReference>
<evidence type="ECO:0000256" key="4">
    <source>
        <dbReference type="ARBA" id="ARBA00022741"/>
    </source>
</evidence>
<dbReference type="EMBL" id="CP002546">
    <property type="protein sequence ID" value="ADY60951.1"/>
    <property type="molecule type" value="Genomic_DNA"/>
</dbReference>
<feature type="domain" description="Mur ligase N-terminal catalytic" evidence="12">
    <location>
        <begin position="39"/>
        <end position="101"/>
    </location>
</feature>
<dbReference type="GO" id="GO:0071555">
    <property type="term" value="P:cell wall organization"/>
    <property type="evidence" value="ECO:0007669"/>
    <property type="project" value="UniProtKB-KW"/>
</dbReference>
<reference evidence="16" key="1">
    <citation type="submission" date="2011-02" db="EMBL/GenBank/DDBJ databases">
        <title>The complete genome of Planctomyces brasiliensis DSM 5305.</title>
        <authorList>
            <person name="Lucas S."/>
            <person name="Copeland A."/>
            <person name="Lapidus A."/>
            <person name="Bruce D."/>
            <person name="Goodwin L."/>
            <person name="Pitluck S."/>
            <person name="Kyrpides N."/>
            <person name="Mavromatis K."/>
            <person name="Pagani I."/>
            <person name="Ivanova N."/>
            <person name="Ovchinnikova G."/>
            <person name="Lu M."/>
            <person name="Detter J.C."/>
            <person name="Han C."/>
            <person name="Land M."/>
            <person name="Hauser L."/>
            <person name="Markowitz V."/>
            <person name="Cheng J.-F."/>
            <person name="Hugenholtz P."/>
            <person name="Woyke T."/>
            <person name="Wu D."/>
            <person name="Tindall B."/>
            <person name="Pomrenke H.G."/>
            <person name="Brambilla E."/>
            <person name="Klenk H.-P."/>
            <person name="Eisen J.A."/>
        </authorList>
    </citation>
    <scope>NUCLEOTIDE SEQUENCE [LARGE SCALE GENOMIC DNA]</scope>
    <source>
        <strain evidence="16">ATCC 49424 / DSM 5305 / JCM 21570 / NBRC 103401 / IFAM 1448</strain>
    </source>
</reference>
<dbReference type="GO" id="GO:0047480">
    <property type="term" value="F:UDP-N-acetylmuramoyl-tripeptide-D-alanyl-D-alanine ligase activity"/>
    <property type="evidence" value="ECO:0007669"/>
    <property type="project" value="UniProtKB-UniRule"/>
</dbReference>
<dbReference type="AlphaFoldDB" id="F0SL68"/>
<gene>
    <name evidence="10" type="primary">murF</name>
    <name evidence="15" type="ordered locus">Plabr_3354</name>
</gene>
<dbReference type="InterPro" id="IPR035911">
    <property type="entry name" value="MurE/MurF_N"/>
</dbReference>
<dbReference type="Gene3D" id="3.40.1390.10">
    <property type="entry name" value="MurE/MurF, N-terminal domain"/>
    <property type="match status" value="1"/>
</dbReference>
<dbReference type="GO" id="GO:0008766">
    <property type="term" value="F:UDP-N-acetylmuramoylalanyl-D-glutamyl-2,6-diaminopimelate-D-alanyl-D-alanine ligase activity"/>
    <property type="evidence" value="ECO:0007669"/>
    <property type="project" value="RHEA"/>
</dbReference>
<feature type="domain" description="Mur ligase C-terminal" evidence="13">
    <location>
        <begin position="329"/>
        <end position="447"/>
    </location>
</feature>
<dbReference type="Pfam" id="PF02875">
    <property type="entry name" value="Mur_ligase_C"/>
    <property type="match status" value="1"/>
</dbReference>
<evidence type="ECO:0000256" key="5">
    <source>
        <dbReference type="ARBA" id="ARBA00022840"/>
    </source>
</evidence>
<dbReference type="HOGENOM" id="CLU_031507_4_0_0"/>
<proteinExistence type="inferred from homology"/>
<evidence type="ECO:0000256" key="6">
    <source>
        <dbReference type="ARBA" id="ARBA00022960"/>
    </source>
</evidence>
<keyword evidence="7 10" id="KW-0573">Peptidoglycan synthesis</keyword>
<dbReference type="GO" id="GO:0008360">
    <property type="term" value="P:regulation of cell shape"/>
    <property type="evidence" value="ECO:0007669"/>
    <property type="project" value="UniProtKB-KW"/>
</dbReference>
<dbReference type="Gene3D" id="3.40.1190.10">
    <property type="entry name" value="Mur-like, catalytic domain"/>
    <property type="match status" value="1"/>
</dbReference>
<sequence>MTPPLRDTVLMMPTTLQKITQQLCGRSAGSPNSNVLGHSIDSRTLNPGDVFWALPGRNCDGHQFVTAAFEKGAAAAVVSQPVTREAGPCIQVEDVAAALAEASFEHRNSLEALMIGLTGSVGKTTTRQMLHAVLSKAYTGTASRENFNNRLGVPLSLLGISEADEYAVIEMGASAQGEIGALGELVQPEIALLTQIAPAHLDGFGSIEGVISGKSELFDNLPESGLAVLPEHLYVMPAIRRRIHSRVLTVGQGPSADICLNNIRLDSGQLKFECDGDSFRMNAPGKHFASSAGLCVAIARELGLTTAQIQAGLENFSPVEGRCCRRMIGDWTVLDDTYNASPISMSAGLVSLLQTSVSGPRIAILGDMLCLGEHAKYYHRKLGQEVARTGIDYLLVYGEFADHVAAAATRGGMSASRIAAFPKLEQLQELLPLWLSPGAGMLLKASRNMQLERLIPVLEAEAGIGTQPLRRAG</sequence>
<dbReference type="OrthoDB" id="9801978at2"/>
<dbReference type="GO" id="GO:0051301">
    <property type="term" value="P:cell division"/>
    <property type="evidence" value="ECO:0007669"/>
    <property type="project" value="UniProtKB-KW"/>
</dbReference>
<dbReference type="PANTHER" id="PTHR43024">
    <property type="entry name" value="UDP-N-ACETYLMURAMOYL-TRIPEPTIDE--D-ALANYL-D-ALANINE LIGASE"/>
    <property type="match status" value="1"/>
</dbReference>
<evidence type="ECO:0000313" key="15">
    <source>
        <dbReference type="EMBL" id="ADY60951.1"/>
    </source>
</evidence>
<comment type="pathway">
    <text evidence="10 11">Cell wall biogenesis; peptidoglycan biosynthesis.</text>
</comment>
<dbReference type="GO" id="GO:0005524">
    <property type="term" value="F:ATP binding"/>
    <property type="evidence" value="ECO:0007669"/>
    <property type="project" value="UniProtKB-UniRule"/>
</dbReference>
<keyword evidence="4 10" id="KW-0547">Nucleotide-binding</keyword>
<dbReference type="HAMAP" id="MF_02019">
    <property type="entry name" value="MurF"/>
    <property type="match status" value="1"/>
</dbReference>
<evidence type="ECO:0000256" key="9">
    <source>
        <dbReference type="ARBA" id="ARBA00023316"/>
    </source>
</evidence>
<dbReference type="NCBIfam" id="TIGR01143">
    <property type="entry name" value="murF"/>
    <property type="match status" value="1"/>
</dbReference>
<dbReference type="PANTHER" id="PTHR43024:SF1">
    <property type="entry name" value="UDP-N-ACETYLMURAMOYL-TRIPEPTIDE--D-ALANYL-D-ALANINE LIGASE"/>
    <property type="match status" value="1"/>
</dbReference>
<dbReference type="InterPro" id="IPR000713">
    <property type="entry name" value="Mur_ligase_N"/>
</dbReference>
<dbReference type="InterPro" id="IPR036615">
    <property type="entry name" value="Mur_ligase_C_dom_sf"/>
</dbReference>
<evidence type="ECO:0000256" key="11">
    <source>
        <dbReference type="RuleBase" id="RU004136"/>
    </source>
</evidence>
<dbReference type="InterPro" id="IPR051046">
    <property type="entry name" value="MurCDEF_CellWall_CoF430Synth"/>
</dbReference>
<feature type="domain" description="Mur ligase central" evidence="14">
    <location>
        <begin position="118"/>
        <end position="298"/>
    </location>
</feature>
<dbReference type="Proteomes" id="UP000006860">
    <property type="component" value="Chromosome"/>
</dbReference>
<dbReference type="GO" id="GO:0009252">
    <property type="term" value="P:peptidoglycan biosynthetic process"/>
    <property type="evidence" value="ECO:0007669"/>
    <property type="project" value="UniProtKB-UniRule"/>
</dbReference>
<evidence type="ECO:0000256" key="2">
    <source>
        <dbReference type="ARBA" id="ARBA00022598"/>
    </source>
</evidence>
<dbReference type="STRING" id="756272.Plabr_3354"/>
<comment type="subcellular location">
    <subcellularLocation>
        <location evidence="10 11">Cytoplasm</location>
    </subcellularLocation>
</comment>
<keyword evidence="16" id="KW-1185">Reference proteome</keyword>
<keyword evidence="1 10" id="KW-0963">Cytoplasm</keyword>
<dbReference type="UniPathway" id="UPA00219"/>
<dbReference type="GO" id="GO:0005737">
    <property type="term" value="C:cytoplasm"/>
    <property type="evidence" value="ECO:0007669"/>
    <property type="project" value="UniProtKB-SubCell"/>
</dbReference>
<accession>F0SL68</accession>
<evidence type="ECO:0000256" key="10">
    <source>
        <dbReference type="HAMAP-Rule" id="MF_02019"/>
    </source>
</evidence>
<comment type="function">
    <text evidence="10 11">Involved in cell wall formation. Catalyzes the final step in the synthesis of UDP-N-acetylmuramoyl-pentapeptide, the precursor of murein.</text>
</comment>
<keyword evidence="2 10" id="KW-0436">Ligase</keyword>
<evidence type="ECO:0000313" key="16">
    <source>
        <dbReference type="Proteomes" id="UP000006860"/>
    </source>
</evidence>
<dbReference type="SUPFAM" id="SSF63418">
    <property type="entry name" value="MurE/MurF N-terminal domain"/>
    <property type="match status" value="1"/>
</dbReference>
<name>F0SL68_RUBBR</name>
<dbReference type="Pfam" id="PF08245">
    <property type="entry name" value="Mur_ligase_M"/>
    <property type="match status" value="1"/>
</dbReference>
<dbReference type="EC" id="6.3.2.10" evidence="10 11"/>
<evidence type="ECO:0000259" key="14">
    <source>
        <dbReference type="Pfam" id="PF08245"/>
    </source>
</evidence>
<evidence type="ECO:0000256" key="8">
    <source>
        <dbReference type="ARBA" id="ARBA00023306"/>
    </source>
</evidence>
<keyword evidence="6 10" id="KW-0133">Cell shape</keyword>
<feature type="binding site" evidence="10">
    <location>
        <begin position="119"/>
        <end position="125"/>
    </location>
    <ligand>
        <name>ATP</name>
        <dbReference type="ChEBI" id="CHEBI:30616"/>
    </ligand>
</feature>
<dbReference type="SUPFAM" id="SSF53244">
    <property type="entry name" value="MurD-like peptide ligases, peptide-binding domain"/>
    <property type="match status" value="1"/>
</dbReference>
<evidence type="ECO:0000256" key="1">
    <source>
        <dbReference type="ARBA" id="ARBA00022490"/>
    </source>
</evidence>
<protein>
    <recommendedName>
        <fullName evidence="10 11">UDP-N-acetylmuramoyl-tripeptide--D-alanyl-D-alanine ligase</fullName>
        <ecNumber evidence="10 11">6.3.2.10</ecNumber>
    </recommendedName>
    <alternativeName>
        <fullName evidence="10">D-alanyl-D-alanine-adding enzyme</fullName>
    </alternativeName>
</protein>
<dbReference type="SUPFAM" id="SSF53623">
    <property type="entry name" value="MurD-like peptide ligases, catalytic domain"/>
    <property type="match status" value="1"/>
</dbReference>
<evidence type="ECO:0000256" key="7">
    <source>
        <dbReference type="ARBA" id="ARBA00022984"/>
    </source>
</evidence>
<evidence type="ECO:0000259" key="12">
    <source>
        <dbReference type="Pfam" id="PF01225"/>
    </source>
</evidence>
<dbReference type="InterPro" id="IPR004101">
    <property type="entry name" value="Mur_ligase_C"/>
</dbReference>
<evidence type="ECO:0000256" key="3">
    <source>
        <dbReference type="ARBA" id="ARBA00022618"/>
    </source>
</evidence>
<keyword evidence="9 10" id="KW-0961">Cell wall biogenesis/degradation</keyword>
<keyword evidence="8 10" id="KW-0131">Cell cycle</keyword>
<comment type="similarity">
    <text evidence="10">Belongs to the MurCDEF family. MurF subfamily.</text>
</comment>
<dbReference type="InterPro" id="IPR013221">
    <property type="entry name" value="Mur_ligase_cen"/>
</dbReference>
<organism evidence="15 16">
    <name type="scientific">Rubinisphaera brasiliensis (strain ATCC 49424 / DSM 5305 / JCM 21570 / IAM 15109 / NBRC 103401 / IFAM 1448)</name>
    <name type="common">Planctomyces brasiliensis</name>
    <dbReference type="NCBI Taxonomy" id="756272"/>
    <lineage>
        <taxon>Bacteria</taxon>
        <taxon>Pseudomonadati</taxon>
        <taxon>Planctomycetota</taxon>
        <taxon>Planctomycetia</taxon>
        <taxon>Planctomycetales</taxon>
        <taxon>Planctomycetaceae</taxon>
        <taxon>Rubinisphaera</taxon>
    </lineage>
</organism>
<dbReference type="Pfam" id="PF01225">
    <property type="entry name" value="Mur_ligase"/>
    <property type="match status" value="1"/>
</dbReference>
<keyword evidence="3 10" id="KW-0132">Cell division</keyword>
<dbReference type="KEGG" id="pbs:Plabr_3354"/>
<comment type="catalytic activity">
    <reaction evidence="10 11">
        <text>D-alanyl-D-alanine + UDP-N-acetyl-alpha-D-muramoyl-L-alanyl-gamma-D-glutamyl-meso-2,6-diaminopimelate + ATP = UDP-N-acetyl-alpha-D-muramoyl-L-alanyl-gamma-D-glutamyl-meso-2,6-diaminopimeloyl-D-alanyl-D-alanine + ADP + phosphate + H(+)</text>
        <dbReference type="Rhea" id="RHEA:28374"/>
        <dbReference type="ChEBI" id="CHEBI:15378"/>
        <dbReference type="ChEBI" id="CHEBI:30616"/>
        <dbReference type="ChEBI" id="CHEBI:43474"/>
        <dbReference type="ChEBI" id="CHEBI:57822"/>
        <dbReference type="ChEBI" id="CHEBI:61386"/>
        <dbReference type="ChEBI" id="CHEBI:83905"/>
        <dbReference type="ChEBI" id="CHEBI:456216"/>
        <dbReference type="EC" id="6.3.2.10"/>
    </reaction>
</comment>
<keyword evidence="5 10" id="KW-0067">ATP-binding</keyword>
<evidence type="ECO:0000259" key="13">
    <source>
        <dbReference type="Pfam" id="PF02875"/>
    </source>
</evidence>
<dbReference type="eggNOG" id="COG0770">
    <property type="taxonomic scope" value="Bacteria"/>
</dbReference>
<dbReference type="Gene3D" id="3.90.190.20">
    <property type="entry name" value="Mur ligase, C-terminal domain"/>
    <property type="match status" value="1"/>
</dbReference>